<feature type="signal peptide" evidence="5">
    <location>
        <begin position="1"/>
        <end position="20"/>
    </location>
</feature>
<keyword evidence="1" id="KW-1134">Transmembrane beta strand</keyword>
<dbReference type="GO" id="GO:0008320">
    <property type="term" value="F:protein transmembrane transporter activity"/>
    <property type="evidence" value="ECO:0007669"/>
    <property type="project" value="TreeGrafter"/>
</dbReference>
<dbReference type="Pfam" id="PF08479">
    <property type="entry name" value="POTRA_2"/>
    <property type="match status" value="1"/>
</dbReference>
<feature type="chain" id="PRO_5015183567" evidence="5">
    <location>
        <begin position="21"/>
        <end position="572"/>
    </location>
</feature>
<feature type="domain" description="Haemolysin activator HlyB C-terminal" evidence="6">
    <location>
        <begin position="368"/>
        <end position="526"/>
    </location>
</feature>
<proteinExistence type="predicted"/>
<feature type="region of interest" description="Disordered" evidence="4">
    <location>
        <begin position="31"/>
        <end position="55"/>
    </location>
</feature>
<evidence type="ECO:0000313" key="8">
    <source>
        <dbReference type="EMBL" id="PSN07240.1"/>
    </source>
</evidence>
<dbReference type="GO" id="GO:0046819">
    <property type="term" value="P:protein secretion by the type V secretion system"/>
    <property type="evidence" value="ECO:0007669"/>
    <property type="project" value="TreeGrafter"/>
</dbReference>
<dbReference type="RefSeq" id="WP_106877609.1">
    <property type="nucleotide sequence ID" value="NZ_PYEP01000005.1"/>
</dbReference>
<dbReference type="GO" id="GO:0098046">
    <property type="term" value="C:type V protein secretion system complex"/>
    <property type="evidence" value="ECO:0007669"/>
    <property type="project" value="TreeGrafter"/>
</dbReference>
<sequence>MKLSLYSALLLGALPGFALAETLPALIDTTNPARPARSVPTPQAPAQSAPRVTVPKSAAALTPDTPVQVGHIQFIGGTIYPLKSLLLPFRPYAGKTVPLKIIVKLASDITARYRADGYPLSYAWLPDDNFHQGVIKIVLVEGYVAHSDIKSNNPRTAARLTRLATRIMQQKPLRQETFERYSLLMTRTPNTKVEASAQLPKNIYGAGVMQVNATEPHIWDLSSTLDTRKGQNVALINGSLSNLTAWGDQLGVATLVPLDKATEKTYLGLNWQQFLTDDGLSMQLKGSYYRDDPRDYDPLLYLPNDITIEARQKATQYTGGATFSYPVLLTRQKQIGVSGGIDYSDRRNDYRLRARGFGETLDLPGQSQHVRYPALEFGLNGYREWTKASGSARLTLRQGLDTAGASASPSQGTDLGFTLWKANLEGAWLLAENWRLSSALEGDWSDNDLPETERVSFGAQRFGRGYPDGEASGDAGVGGQLELRYLHQRKESVWLSTVQPYVLADTARTRFNQPGFRGQTLGSVAGGVMFGDNRHYSLTLEAARPVGDLPSDVSRRDWRYSLTVSWNFNNLR</sequence>
<evidence type="ECO:0000256" key="2">
    <source>
        <dbReference type="ARBA" id="ARBA00022692"/>
    </source>
</evidence>
<evidence type="ECO:0000313" key="9">
    <source>
        <dbReference type="Proteomes" id="UP000240212"/>
    </source>
</evidence>
<dbReference type="EMBL" id="PYEP01000005">
    <property type="protein sequence ID" value="PSN07240.1"/>
    <property type="molecule type" value="Genomic_DNA"/>
</dbReference>
<keyword evidence="9" id="KW-1185">Reference proteome</keyword>
<evidence type="ECO:0000256" key="1">
    <source>
        <dbReference type="ARBA" id="ARBA00022452"/>
    </source>
</evidence>
<dbReference type="InterPro" id="IPR013686">
    <property type="entry name" value="Polypept-transport_assoc_ShlB"/>
</dbReference>
<dbReference type="InterPro" id="IPR036709">
    <property type="entry name" value="Autotransporte_beta_dom_sf"/>
</dbReference>
<gene>
    <name evidence="8" type="ORF">C7G83_13375</name>
</gene>
<evidence type="ECO:0000259" key="6">
    <source>
        <dbReference type="Pfam" id="PF03865"/>
    </source>
</evidence>
<dbReference type="InterPro" id="IPR005565">
    <property type="entry name" value="Hemolysn_activator_HlyB_C"/>
</dbReference>
<dbReference type="STRING" id="1388748.GCA_000463155_03721"/>
<keyword evidence="2" id="KW-0812">Transmembrane</keyword>
<evidence type="ECO:0000256" key="5">
    <source>
        <dbReference type="SAM" id="SignalP"/>
    </source>
</evidence>
<evidence type="ECO:0000256" key="4">
    <source>
        <dbReference type="SAM" id="MobiDB-lite"/>
    </source>
</evidence>
<dbReference type="Pfam" id="PF03865">
    <property type="entry name" value="ShlB"/>
    <property type="match status" value="1"/>
</dbReference>
<evidence type="ECO:0000256" key="3">
    <source>
        <dbReference type="ARBA" id="ARBA00023237"/>
    </source>
</evidence>
<keyword evidence="1" id="KW-0472">Membrane</keyword>
<dbReference type="PANTHER" id="PTHR34597:SF6">
    <property type="entry name" value="BLR6126 PROTEIN"/>
    <property type="match status" value="1"/>
</dbReference>
<keyword evidence="5" id="KW-0732">Signal</keyword>
<dbReference type="AlphaFoldDB" id="A0A2P8VI78"/>
<dbReference type="Proteomes" id="UP000240212">
    <property type="component" value="Unassembled WGS sequence"/>
</dbReference>
<accession>A0A2P8VI78</accession>
<name>A0A2P8VI78_9ENTR</name>
<organism evidence="8 9">
    <name type="scientific">Siccibacter turicensis</name>
    <dbReference type="NCBI Taxonomy" id="357233"/>
    <lineage>
        <taxon>Bacteria</taxon>
        <taxon>Pseudomonadati</taxon>
        <taxon>Pseudomonadota</taxon>
        <taxon>Gammaproteobacteria</taxon>
        <taxon>Enterobacterales</taxon>
        <taxon>Enterobacteriaceae</taxon>
        <taxon>Siccibacter</taxon>
    </lineage>
</organism>
<reference evidence="8 9" key="1">
    <citation type="submission" date="2018-03" db="EMBL/GenBank/DDBJ databases">
        <title>Draft genome sequence of the first documented clinical Siccibacter turicensis isolate in Austria.</title>
        <authorList>
            <person name="Lepuschitz S."/>
            <person name="Pekard-Amenitsch S."/>
            <person name="Haunold R."/>
            <person name="Schill S."/>
            <person name="Mach R."/>
            <person name="Allerberger F."/>
            <person name="Ruppitsch W."/>
            <person name="Forsythe S.J."/>
        </authorList>
    </citation>
    <scope>NUCLEOTIDE SEQUENCE [LARGE SCALE GENOMIC DNA]</scope>
    <source>
        <strain evidence="8 9">6100069499-17</strain>
    </source>
</reference>
<comment type="caution">
    <text evidence="8">The sequence shown here is derived from an EMBL/GenBank/DDBJ whole genome shotgun (WGS) entry which is preliminary data.</text>
</comment>
<dbReference type="InterPro" id="IPR051544">
    <property type="entry name" value="TPS_OM_transporter"/>
</dbReference>
<protein>
    <submittedName>
        <fullName evidence="8">ShlB/FhaC/HecB family hemolysin secretion/activation protein</fullName>
    </submittedName>
</protein>
<dbReference type="SUPFAM" id="SSF103515">
    <property type="entry name" value="Autotransporter"/>
    <property type="match status" value="1"/>
</dbReference>
<dbReference type="OrthoDB" id="5753546at2"/>
<dbReference type="Gene3D" id="3.10.20.310">
    <property type="entry name" value="membrane protein fhac"/>
    <property type="match status" value="1"/>
</dbReference>
<evidence type="ECO:0000259" key="7">
    <source>
        <dbReference type="Pfam" id="PF08479"/>
    </source>
</evidence>
<keyword evidence="3" id="KW-0998">Cell outer membrane</keyword>
<dbReference type="Gene3D" id="2.40.160.50">
    <property type="entry name" value="membrane protein fhac: a member of the omp85/tpsb transporter family"/>
    <property type="match status" value="1"/>
</dbReference>
<dbReference type="PANTHER" id="PTHR34597">
    <property type="entry name" value="SLR1661 PROTEIN"/>
    <property type="match status" value="1"/>
</dbReference>
<feature type="domain" description="Polypeptide-transport-associated ShlB-type" evidence="7">
    <location>
        <begin position="69"/>
        <end position="142"/>
    </location>
</feature>